<dbReference type="RefSeq" id="WP_052474772.1">
    <property type="nucleotide sequence ID" value="NZ_JXRP01000018.1"/>
</dbReference>
<dbReference type="Pfam" id="PF05239">
    <property type="entry name" value="PRC"/>
    <property type="match status" value="1"/>
</dbReference>
<evidence type="ECO:0000256" key="1">
    <source>
        <dbReference type="SAM" id="MobiDB-lite"/>
    </source>
</evidence>
<sequence length="99" mass="11171">MRLSELSGKEMIHIQRAERLGILGETDVQFDPETGKVLAVIIPLQKWPSFGKGQKELSIPWRSIRTIGTEMILIDQSDESHSPSKPTLHTIGQNEDHLK</sequence>
<gene>
    <name evidence="3" type="ORF">KP78_24790</name>
</gene>
<feature type="region of interest" description="Disordered" evidence="1">
    <location>
        <begin position="75"/>
        <end position="99"/>
    </location>
</feature>
<organism evidence="3 4">
    <name type="scientific">Jeotgalibacillus soli</name>
    <dbReference type="NCBI Taxonomy" id="889306"/>
    <lineage>
        <taxon>Bacteria</taxon>
        <taxon>Bacillati</taxon>
        <taxon>Bacillota</taxon>
        <taxon>Bacilli</taxon>
        <taxon>Bacillales</taxon>
        <taxon>Caryophanaceae</taxon>
        <taxon>Jeotgalibacillus</taxon>
    </lineage>
</organism>
<dbReference type="InterPro" id="IPR027275">
    <property type="entry name" value="PRC-brl_dom"/>
</dbReference>
<protein>
    <submittedName>
        <fullName evidence="3">YlmC/YmxH family sporulation protein</fullName>
    </submittedName>
</protein>
<dbReference type="EMBL" id="JXRP01000018">
    <property type="protein sequence ID" value="KIL44935.1"/>
    <property type="molecule type" value="Genomic_DNA"/>
</dbReference>
<dbReference type="STRING" id="889306.KP78_24790"/>
<feature type="domain" description="PRC-barrel" evidence="2">
    <location>
        <begin position="1"/>
        <end position="79"/>
    </location>
</feature>
<comment type="caution">
    <text evidence="3">The sequence shown here is derived from an EMBL/GenBank/DDBJ whole genome shotgun (WGS) entry which is preliminary data.</text>
</comment>
<evidence type="ECO:0000313" key="4">
    <source>
        <dbReference type="Proteomes" id="UP000031938"/>
    </source>
</evidence>
<evidence type="ECO:0000259" key="2">
    <source>
        <dbReference type="Pfam" id="PF05239"/>
    </source>
</evidence>
<dbReference type="AlphaFoldDB" id="A0A0C2R3U8"/>
<dbReference type="InterPro" id="IPR014238">
    <property type="entry name" value="Spore_YlmC/YmxH"/>
</dbReference>
<feature type="compositionally biased region" description="Polar residues" evidence="1">
    <location>
        <begin position="83"/>
        <end position="93"/>
    </location>
</feature>
<keyword evidence="4" id="KW-1185">Reference proteome</keyword>
<reference evidence="3 4" key="1">
    <citation type="submission" date="2015-01" db="EMBL/GenBank/DDBJ databases">
        <title>Genome sequencing of Jeotgalibacillus soli.</title>
        <authorList>
            <person name="Goh K.M."/>
            <person name="Chan K.-G."/>
            <person name="Yaakop A.S."/>
            <person name="Ee R."/>
            <person name="Gan H.M."/>
            <person name="Chan C.S."/>
        </authorList>
    </citation>
    <scope>NUCLEOTIDE SEQUENCE [LARGE SCALE GENOMIC DNA]</scope>
    <source>
        <strain evidence="3 4">P9</strain>
    </source>
</reference>
<dbReference type="InterPro" id="IPR011033">
    <property type="entry name" value="PRC_barrel-like_sf"/>
</dbReference>
<accession>A0A0C2R3U8</accession>
<dbReference type="PATRIC" id="fig|889306.3.peg.2492"/>
<dbReference type="OrthoDB" id="2468688at2"/>
<proteinExistence type="predicted"/>
<dbReference type="PANTHER" id="PTHR40061:SF2">
    <property type="entry name" value="PRC-BARREL DOMAIN-CONTAINING PROTEIN"/>
    <property type="match status" value="1"/>
</dbReference>
<dbReference type="NCBIfam" id="TIGR02888">
    <property type="entry name" value="spore_YlmC_YmxH"/>
    <property type="match status" value="1"/>
</dbReference>
<name>A0A0C2R3U8_9BACL</name>
<dbReference type="PANTHER" id="PTHR40061">
    <property type="entry name" value="SPORULATION PROTEIN YLMC-RELATED"/>
    <property type="match status" value="1"/>
</dbReference>
<dbReference type="Gene3D" id="2.30.30.240">
    <property type="entry name" value="PRC-barrel domain"/>
    <property type="match status" value="1"/>
</dbReference>
<evidence type="ECO:0000313" key="3">
    <source>
        <dbReference type="EMBL" id="KIL44935.1"/>
    </source>
</evidence>
<dbReference type="Proteomes" id="UP000031938">
    <property type="component" value="Unassembled WGS sequence"/>
</dbReference>
<dbReference type="SUPFAM" id="SSF50346">
    <property type="entry name" value="PRC-barrel domain"/>
    <property type="match status" value="1"/>
</dbReference>